<dbReference type="Gene3D" id="3.40.390.10">
    <property type="entry name" value="Collagenase (Catalytic Domain)"/>
    <property type="match status" value="1"/>
</dbReference>
<evidence type="ECO:0000256" key="1">
    <source>
        <dbReference type="SAM" id="MobiDB-lite"/>
    </source>
</evidence>
<organism evidence="3 4">
    <name type="scientific">Colletotrichum navitas</name>
    <dbReference type="NCBI Taxonomy" id="681940"/>
    <lineage>
        <taxon>Eukaryota</taxon>
        <taxon>Fungi</taxon>
        <taxon>Dikarya</taxon>
        <taxon>Ascomycota</taxon>
        <taxon>Pezizomycotina</taxon>
        <taxon>Sordariomycetes</taxon>
        <taxon>Hypocreomycetidae</taxon>
        <taxon>Glomerellales</taxon>
        <taxon>Glomerellaceae</taxon>
        <taxon>Colletotrichum</taxon>
        <taxon>Colletotrichum graminicola species complex</taxon>
    </lineage>
</organism>
<evidence type="ECO:0000256" key="2">
    <source>
        <dbReference type="SAM" id="SignalP"/>
    </source>
</evidence>
<dbReference type="InterPro" id="IPR024079">
    <property type="entry name" value="MetalloPept_cat_dom_sf"/>
</dbReference>
<keyword evidence="4" id="KW-1185">Reference proteome</keyword>
<dbReference type="Proteomes" id="UP001230504">
    <property type="component" value="Unassembled WGS sequence"/>
</dbReference>
<dbReference type="GO" id="GO:0008237">
    <property type="term" value="F:metallopeptidase activity"/>
    <property type="evidence" value="ECO:0007669"/>
    <property type="project" value="InterPro"/>
</dbReference>
<accession>A0AAD8Q0X6</accession>
<proteinExistence type="predicted"/>
<evidence type="ECO:0008006" key="5">
    <source>
        <dbReference type="Google" id="ProtNLM"/>
    </source>
</evidence>
<name>A0AAD8Q0X6_9PEZI</name>
<dbReference type="EMBL" id="JAHLJV010000025">
    <property type="protein sequence ID" value="KAK1593548.1"/>
    <property type="molecule type" value="Genomic_DNA"/>
</dbReference>
<dbReference type="RefSeq" id="XP_060414840.1">
    <property type="nucleotide sequence ID" value="XM_060557701.1"/>
</dbReference>
<dbReference type="SUPFAM" id="SSF55486">
    <property type="entry name" value="Metalloproteases ('zincins'), catalytic domain"/>
    <property type="match status" value="1"/>
</dbReference>
<comment type="caution">
    <text evidence="3">The sequence shown here is derived from an EMBL/GenBank/DDBJ whole genome shotgun (WGS) entry which is preliminary data.</text>
</comment>
<keyword evidence="2" id="KW-0732">Signal</keyword>
<reference evidence="3" key="1">
    <citation type="submission" date="2021-06" db="EMBL/GenBank/DDBJ databases">
        <title>Comparative genomics, transcriptomics and evolutionary studies reveal genomic signatures of adaptation to plant cell wall in hemibiotrophic fungi.</title>
        <authorList>
            <consortium name="DOE Joint Genome Institute"/>
            <person name="Baroncelli R."/>
            <person name="Diaz J.F."/>
            <person name="Benocci T."/>
            <person name="Peng M."/>
            <person name="Battaglia E."/>
            <person name="Haridas S."/>
            <person name="Andreopoulos W."/>
            <person name="Labutti K."/>
            <person name="Pangilinan J."/>
            <person name="Floch G.L."/>
            <person name="Makela M.R."/>
            <person name="Henrissat B."/>
            <person name="Grigoriev I.V."/>
            <person name="Crouch J.A."/>
            <person name="De Vries R.P."/>
            <person name="Sukno S.A."/>
            <person name="Thon M.R."/>
        </authorList>
    </citation>
    <scope>NUCLEOTIDE SEQUENCE</scope>
    <source>
        <strain evidence="3">CBS 125086</strain>
    </source>
</reference>
<feature type="region of interest" description="Disordered" evidence="1">
    <location>
        <begin position="231"/>
        <end position="253"/>
    </location>
</feature>
<protein>
    <recommendedName>
        <fullName evidence="5">Lysine-specific metallo-endopeptidase domain-containing protein</fullName>
    </recommendedName>
</protein>
<evidence type="ECO:0000313" key="4">
    <source>
        <dbReference type="Proteomes" id="UP001230504"/>
    </source>
</evidence>
<gene>
    <name evidence="3" type="ORF">LY79DRAFT_552205</name>
</gene>
<dbReference type="GeneID" id="85441941"/>
<feature type="chain" id="PRO_5041963729" description="Lysine-specific metallo-endopeptidase domain-containing protein" evidence="2">
    <location>
        <begin position="24"/>
        <end position="292"/>
    </location>
</feature>
<dbReference type="AlphaFoldDB" id="A0AAD8Q0X6"/>
<sequence length="292" mass="32848">MRPSISQPLLLCLWSLLLAGTAAHLLQDRGYKDKFDNFYYVTQGEWACSKLKLEYIRFGIREAHGLAENSLNVLKSRGSETSPAFSLWFGKSNATPQMVDILIKQHYRTALSHLSSPTKKTQFYFDKVPKFRAIKDNKKPTFNSIVYACPPDNDSAKMCGPENLATAIYEPRGKSSTRGPTILGFCPTYFKHEVFAKNIDMVDNYRRDRKTDKPSRGFLLLHELQHISKATFPDPPAEDVDEPPPARSSNSKCYSPACCAKLSDSNKIRNAENYALFALHVAAFPITGKPIT</sequence>
<feature type="signal peptide" evidence="2">
    <location>
        <begin position="1"/>
        <end position="23"/>
    </location>
</feature>
<evidence type="ECO:0000313" key="3">
    <source>
        <dbReference type="EMBL" id="KAK1593548.1"/>
    </source>
</evidence>